<evidence type="ECO:0000256" key="1">
    <source>
        <dbReference type="SAM" id="MobiDB-lite"/>
    </source>
</evidence>
<comment type="caution">
    <text evidence="2">The sequence shown here is derived from an EMBL/GenBank/DDBJ whole genome shotgun (WGS) entry which is preliminary data.</text>
</comment>
<feature type="compositionally biased region" description="Polar residues" evidence="1">
    <location>
        <begin position="145"/>
        <end position="160"/>
    </location>
</feature>
<accession>A0ABQ7BSF9</accession>
<evidence type="ECO:0000313" key="3">
    <source>
        <dbReference type="Proteomes" id="UP000266723"/>
    </source>
</evidence>
<feature type="compositionally biased region" description="Basic residues" evidence="1">
    <location>
        <begin position="40"/>
        <end position="63"/>
    </location>
</feature>
<dbReference type="Proteomes" id="UP000266723">
    <property type="component" value="Unassembled WGS sequence"/>
</dbReference>
<feature type="compositionally biased region" description="Low complexity" evidence="1">
    <location>
        <begin position="103"/>
        <end position="118"/>
    </location>
</feature>
<sequence>MQSQQGLLGRGLKVEENKSFDFSLDRTKRFKTRSTSFALLRRRSRRRNPPALMAKKKNSKKPPTKPYPTGSGSSHSVLKQSMPEIPSAVNSEIQTKQADLGLSSASSGPTSPSEPSMPASVTIAASTPKLTETLTSATVASALQASVPEQTVDPSTSTQLGLIEKVQPTTATLDGPSGKSLPATSSSADLDPASKWRRFVSKTPSKMEPEQTPFTLESGEACVKIPNSVIERNKKAWDSFILGQFYEEPPAKEPSTQL</sequence>
<organism evidence="2 3">
    <name type="scientific">Brassica cretica</name>
    <name type="common">Mustard</name>
    <dbReference type="NCBI Taxonomy" id="69181"/>
    <lineage>
        <taxon>Eukaryota</taxon>
        <taxon>Viridiplantae</taxon>
        <taxon>Streptophyta</taxon>
        <taxon>Embryophyta</taxon>
        <taxon>Tracheophyta</taxon>
        <taxon>Spermatophyta</taxon>
        <taxon>Magnoliopsida</taxon>
        <taxon>eudicotyledons</taxon>
        <taxon>Gunneridae</taxon>
        <taxon>Pentapetalae</taxon>
        <taxon>rosids</taxon>
        <taxon>malvids</taxon>
        <taxon>Brassicales</taxon>
        <taxon>Brassicaceae</taxon>
        <taxon>Brassiceae</taxon>
        <taxon>Brassica</taxon>
    </lineage>
</organism>
<proteinExistence type="predicted"/>
<gene>
    <name evidence="2" type="ORF">DY000_02004550</name>
</gene>
<protein>
    <submittedName>
        <fullName evidence="2">Uncharacterized protein</fullName>
    </submittedName>
</protein>
<feature type="region of interest" description="Disordered" evidence="1">
    <location>
        <begin position="145"/>
        <end position="214"/>
    </location>
</feature>
<feature type="compositionally biased region" description="Polar residues" evidence="1">
    <location>
        <begin position="88"/>
        <end position="97"/>
    </location>
</feature>
<keyword evidence="3" id="KW-1185">Reference proteome</keyword>
<name>A0ABQ7BSF9_BRACR</name>
<evidence type="ECO:0000313" key="2">
    <source>
        <dbReference type="EMBL" id="KAF3542307.1"/>
    </source>
</evidence>
<feature type="compositionally biased region" description="Basic and acidic residues" evidence="1">
    <location>
        <begin position="12"/>
        <end position="27"/>
    </location>
</feature>
<reference evidence="2 3" key="1">
    <citation type="journal article" date="2020" name="BMC Genomics">
        <title>Intraspecific diversification of the crop wild relative Brassica cretica Lam. using demographic model selection.</title>
        <authorList>
            <person name="Kioukis A."/>
            <person name="Michalopoulou V.A."/>
            <person name="Briers L."/>
            <person name="Pirintsos S."/>
            <person name="Studholme D.J."/>
            <person name="Pavlidis P."/>
            <person name="Sarris P.F."/>
        </authorList>
    </citation>
    <scope>NUCLEOTIDE SEQUENCE [LARGE SCALE GENOMIC DNA]</scope>
    <source>
        <strain evidence="3">cv. PFS-1207/04</strain>
    </source>
</reference>
<feature type="region of interest" description="Disordered" evidence="1">
    <location>
        <begin position="1"/>
        <end position="124"/>
    </location>
</feature>
<dbReference type="EMBL" id="QGKV02000832">
    <property type="protein sequence ID" value="KAF3542307.1"/>
    <property type="molecule type" value="Genomic_DNA"/>
</dbReference>